<evidence type="ECO:0000313" key="1">
    <source>
        <dbReference type="EMBL" id="GAA1960857.1"/>
    </source>
</evidence>
<accession>A0ABN2QZJ2</accession>
<reference evidence="1 2" key="1">
    <citation type="journal article" date="2019" name="Int. J. Syst. Evol. Microbiol.">
        <title>The Global Catalogue of Microorganisms (GCM) 10K type strain sequencing project: providing services to taxonomists for standard genome sequencing and annotation.</title>
        <authorList>
            <consortium name="The Broad Institute Genomics Platform"/>
            <consortium name="The Broad Institute Genome Sequencing Center for Infectious Disease"/>
            <person name="Wu L."/>
            <person name="Ma J."/>
        </authorList>
    </citation>
    <scope>NUCLEOTIDE SEQUENCE [LARGE SCALE GENOMIC DNA]</scope>
    <source>
        <strain evidence="1 2">JCM 16013</strain>
    </source>
</reference>
<dbReference type="PANTHER" id="PTHR38730:SF1">
    <property type="entry name" value="SLL7028 PROTEIN"/>
    <property type="match status" value="1"/>
</dbReference>
<dbReference type="EMBL" id="BAAAQM010000006">
    <property type="protein sequence ID" value="GAA1960857.1"/>
    <property type="molecule type" value="Genomic_DNA"/>
</dbReference>
<protein>
    <recommendedName>
        <fullName evidence="3">Metallopeptidase domain-containing protein</fullName>
    </recommendedName>
</protein>
<dbReference type="RefSeq" id="WP_344656356.1">
    <property type="nucleotide sequence ID" value="NZ_BAAAQM010000006.1"/>
</dbReference>
<proteinExistence type="predicted"/>
<sequence length="473" mass="52665">MKSGDSDRRSRRLPVNATDRRALADWRPADPATIAEAVRLKEAALVDFGMESSAIAGWIYSKCAHQIPTTAIETAAVMASGDGSCLLLFNPEFFVKLGLDGVKFVLFHEARHLIQRHLFTEPELREDPVFDIAIESTINHVALTRLRRDALPRVDGESTGIDPRDVFRRYHADLTEQGLKPFDYEDFIRTDMGCYTELSRMKDPPAPPPLCVHELLQELQDELADPETIERIGNEVLANVLLAGKRGVRAAREELLDLIDRTDGATDRLSKLWGDLGAGIIRGQTQRTRRVDWWQRWLVDVLASKLAEGERLIYPKKRGAVLAALGEDPTLSRRGREHKRVVAIAVDASGSMPDPVLDWISSLVGQLDGVEAHWLSFDGVVAPFEPGQSLVGGGGTSFQVVADYLEGRTPADRDGEVFDETLDAVIMVTDGFAPHITPAEPDKWIWLITEHGDDWPEHHTPQMACHKVRTGDR</sequence>
<dbReference type="PANTHER" id="PTHR38730">
    <property type="entry name" value="SLL7028 PROTEIN"/>
    <property type="match status" value="1"/>
</dbReference>
<comment type="caution">
    <text evidence="1">The sequence shown here is derived from an EMBL/GenBank/DDBJ whole genome shotgun (WGS) entry which is preliminary data.</text>
</comment>
<dbReference type="Proteomes" id="UP001499854">
    <property type="component" value="Unassembled WGS sequence"/>
</dbReference>
<keyword evidence="2" id="KW-1185">Reference proteome</keyword>
<gene>
    <name evidence="1" type="ORF">GCM10009838_16730</name>
</gene>
<organism evidence="1 2">
    <name type="scientific">Catenulispora subtropica</name>
    <dbReference type="NCBI Taxonomy" id="450798"/>
    <lineage>
        <taxon>Bacteria</taxon>
        <taxon>Bacillati</taxon>
        <taxon>Actinomycetota</taxon>
        <taxon>Actinomycetes</taxon>
        <taxon>Catenulisporales</taxon>
        <taxon>Catenulisporaceae</taxon>
        <taxon>Catenulispora</taxon>
    </lineage>
</organism>
<evidence type="ECO:0000313" key="2">
    <source>
        <dbReference type="Proteomes" id="UP001499854"/>
    </source>
</evidence>
<evidence type="ECO:0008006" key="3">
    <source>
        <dbReference type="Google" id="ProtNLM"/>
    </source>
</evidence>
<name>A0ABN2QZJ2_9ACTN</name>